<dbReference type="SMART" id="SM00343">
    <property type="entry name" value="ZnF_C2HC"/>
    <property type="match status" value="4"/>
</dbReference>
<evidence type="ECO:0000256" key="1">
    <source>
        <dbReference type="PROSITE-ProRule" id="PRU00047"/>
    </source>
</evidence>
<evidence type="ECO:0000259" key="2">
    <source>
        <dbReference type="PROSITE" id="PS50158"/>
    </source>
</evidence>
<dbReference type="GO" id="GO:0008270">
    <property type="term" value="F:zinc ion binding"/>
    <property type="evidence" value="ECO:0007669"/>
    <property type="project" value="UniProtKB-KW"/>
</dbReference>
<name>A0AA41VAD4_PAPNU</name>
<dbReference type="Gene3D" id="4.10.60.10">
    <property type="entry name" value="Zinc finger, CCHC-type"/>
    <property type="match status" value="2"/>
</dbReference>
<feature type="domain" description="CCHC-type" evidence="2">
    <location>
        <begin position="306"/>
        <end position="321"/>
    </location>
</feature>
<keyword evidence="1" id="KW-0863">Zinc-finger</keyword>
<dbReference type="PANTHER" id="PTHR23002">
    <property type="entry name" value="ZINC FINGER CCHC DOMAIN CONTAINING PROTEIN"/>
    <property type="match status" value="1"/>
</dbReference>
<gene>
    <name evidence="3" type="ORF">MKW94_018009</name>
</gene>
<organism evidence="3 4">
    <name type="scientific">Papaver nudicaule</name>
    <name type="common">Iceland poppy</name>
    <dbReference type="NCBI Taxonomy" id="74823"/>
    <lineage>
        <taxon>Eukaryota</taxon>
        <taxon>Viridiplantae</taxon>
        <taxon>Streptophyta</taxon>
        <taxon>Embryophyta</taxon>
        <taxon>Tracheophyta</taxon>
        <taxon>Spermatophyta</taxon>
        <taxon>Magnoliopsida</taxon>
        <taxon>Ranunculales</taxon>
        <taxon>Papaveraceae</taxon>
        <taxon>Papaveroideae</taxon>
        <taxon>Papaver</taxon>
    </lineage>
</organism>
<dbReference type="EMBL" id="JAJJMA010104865">
    <property type="protein sequence ID" value="MCL7030738.1"/>
    <property type="molecule type" value="Genomic_DNA"/>
</dbReference>
<accession>A0AA41VAD4</accession>
<dbReference type="Proteomes" id="UP001177140">
    <property type="component" value="Unassembled WGS sequence"/>
</dbReference>
<reference evidence="3" key="1">
    <citation type="submission" date="2022-03" db="EMBL/GenBank/DDBJ databases">
        <title>A functionally conserved STORR gene fusion in Papaver species that diverged 16.8 million years ago.</title>
        <authorList>
            <person name="Catania T."/>
        </authorList>
    </citation>
    <scope>NUCLEOTIDE SEQUENCE</scope>
    <source>
        <strain evidence="3">S-191538</strain>
    </source>
</reference>
<keyword evidence="1" id="KW-0479">Metal-binding</keyword>
<evidence type="ECO:0000313" key="4">
    <source>
        <dbReference type="Proteomes" id="UP001177140"/>
    </source>
</evidence>
<keyword evidence="4" id="KW-1185">Reference proteome</keyword>
<dbReference type="GO" id="GO:0003676">
    <property type="term" value="F:nucleic acid binding"/>
    <property type="evidence" value="ECO:0007669"/>
    <property type="project" value="InterPro"/>
</dbReference>
<proteinExistence type="predicted"/>
<feature type="domain" description="CCHC-type" evidence="2">
    <location>
        <begin position="246"/>
        <end position="261"/>
    </location>
</feature>
<evidence type="ECO:0000313" key="3">
    <source>
        <dbReference type="EMBL" id="MCL7030738.1"/>
    </source>
</evidence>
<protein>
    <recommendedName>
        <fullName evidence="2">CCHC-type domain-containing protein</fullName>
    </recommendedName>
</protein>
<dbReference type="InterPro" id="IPR036875">
    <property type="entry name" value="Znf_CCHC_sf"/>
</dbReference>
<dbReference type="InterPro" id="IPR001878">
    <property type="entry name" value="Znf_CCHC"/>
</dbReference>
<dbReference type="SUPFAM" id="SSF57756">
    <property type="entry name" value="Retrovirus zinc finger-like domains"/>
    <property type="match status" value="2"/>
</dbReference>
<comment type="caution">
    <text evidence="3">The sequence shown here is derived from an EMBL/GenBank/DDBJ whole genome shotgun (WGS) entry which is preliminary data.</text>
</comment>
<keyword evidence="1" id="KW-0862">Zinc</keyword>
<dbReference type="InterPro" id="IPR051714">
    <property type="entry name" value="Znf_CCHC_NABP"/>
</dbReference>
<dbReference type="PROSITE" id="PS50158">
    <property type="entry name" value="ZF_CCHC"/>
    <property type="match status" value="2"/>
</dbReference>
<sequence>MQTICSSLQFSIVPNWKRRKSNLWILLDSNRRIDFISCTFPSSSSANDDSLMSIPKRNQNDYDPSQDFFGLEADLQPRKLIAGAPKPRSWFGPNGQYIRELPCPSCRGRGYTPCTECGIERSNLDCSQCNGKGIKMCGKCLGDCVIWEESIDEQPWEKARSISPLKVKEDDEVDNLDIKLDVRKKSKRIYHSPSPEVGLKISRSLKKAKGTAEARKRASDTAKAFFLDPENRRKRSTAMKGVRFYCSNCGREGHRQFYCPELIKDGSLIRKFKCGLCGERGHNRKTCYKSRSSQTKTRSVKTRRNCRTCRQSGHNSRTCPNANGVEETVKPVVESKVGLISSEGSSRIHICSLCKGKGHNIRTCKSRDENVLLGN</sequence>
<dbReference type="AlphaFoldDB" id="A0AA41VAD4"/>